<evidence type="ECO:0000256" key="4">
    <source>
        <dbReference type="ARBA" id="ARBA00022847"/>
    </source>
</evidence>
<dbReference type="PANTHER" id="PTHR11662:SF457">
    <property type="entry name" value="MAJOR FACILITATOR SUPERFAMILY TRANSPORTER 3"/>
    <property type="match status" value="1"/>
</dbReference>
<keyword evidence="6 8" id="KW-0472">Membrane</keyword>
<feature type="compositionally biased region" description="Basic and acidic residues" evidence="7">
    <location>
        <begin position="124"/>
        <end position="146"/>
    </location>
</feature>
<proteinExistence type="predicted"/>
<organism evidence="9 10">
    <name type="scientific">Leptosia nina</name>
    <dbReference type="NCBI Taxonomy" id="320188"/>
    <lineage>
        <taxon>Eukaryota</taxon>
        <taxon>Metazoa</taxon>
        <taxon>Ecdysozoa</taxon>
        <taxon>Arthropoda</taxon>
        <taxon>Hexapoda</taxon>
        <taxon>Insecta</taxon>
        <taxon>Pterygota</taxon>
        <taxon>Neoptera</taxon>
        <taxon>Endopterygota</taxon>
        <taxon>Lepidoptera</taxon>
        <taxon>Glossata</taxon>
        <taxon>Ditrysia</taxon>
        <taxon>Papilionoidea</taxon>
        <taxon>Pieridae</taxon>
        <taxon>Pierinae</taxon>
        <taxon>Leptosia</taxon>
    </lineage>
</organism>
<reference evidence="9 10" key="1">
    <citation type="submission" date="2023-11" db="EMBL/GenBank/DDBJ databases">
        <authorList>
            <person name="Okamura Y."/>
        </authorList>
    </citation>
    <scope>NUCLEOTIDE SEQUENCE [LARGE SCALE GENOMIC DNA]</scope>
</reference>
<dbReference type="AlphaFoldDB" id="A0AAV1K2B0"/>
<evidence type="ECO:0000256" key="7">
    <source>
        <dbReference type="SAM" id="MobiDB-lite"/>
    </source>
</evidence>
<evidence type="ECO:0000256" key="2">
    <source>
        <dbReference type="ARBA" id="ARBA00022448"/>
    </source>
</evidence>
<dbReference type="InterPro" id="IPR050382">
    <property type="entry name" value="MFS_Na/Anion_cotransporter"/>
</dbReference>
<comment type="caution">
    <text evidence="9">The sequence shown here is derived from an EMBL/GenBank/DDBJ whole genome shotgun (WGS) entry which is preliminary data.</text>
</comment>
<dbReference type="EMBL" id="CAVLEF010000280">
    <property type="protein sequence ID" value="CAK1555914.1"/>
    <property type="molecule type" value="Genomic_DNA"/>
</dbReference>
<evidence type="ECO:0000256" key="6">
    <source>
        <dbReference type="ARBA" id="ARBA00023136"/>
    </source>
</evidence>
<dbReference type="GO" id="GO:0015293">
    <property type="term" value="F:symporter activity"/>
    <property type="evidence" value="ECO:0007669"/>
    <property type="project" value="UniProtKB-KW"/>
</dbReference>
<feature type="transmembrane region" description="Helical" evidence="8">
    <location>
        <begin position="28"/>
        <end position="47"/>
    </location>
</feature>
<feature type="transmembrane region" description="Helical" evidence="8">
    <location>
        <begin position="91"/>
        <end position="113"/>
    </location>
</feature>
<evidence type="ECO:0000256" key="3">
    <source>
        <dbReference type="ARBA" id="ARBA00022692"/>
    </source>
</evidence>
<dbReference type="SUPFAM" id="SSF103473">
    <property type="entry name" value="MFS general substrate transporter"/>
    <property type="match status" value="1"/>
</dbReference>
<evidence type="ECO:0000256" key="8">
    <source>
        <dbReference type="SAM" id="Phobius"/>
    </source>
</evidence>
<keyword evidence="10" id="KW-1185">Reference proteome</keyword>
<evidence type="ECO:0000313" key="9">
    <source>
        <dbReference type="EMBL" id="CAK1555914.1"/>
    </source>
</evidence>
<evidence type="ECO:0000256" key="5">
    <source>
        <dbReference type="ARBA" id="ARBA00022989"/>
    </source>
</evidence>
<sequence>MIYLSASAVPASCLLAVCYIGCNRGAAVALMAIGVTCIGGMFCGFLSNHIDIAPNFAGTLVAITNTVATIPGIVVPIFVGVLTHGNQTISAWRIIFFVTIALYIIEIIVYSIFGSGEQQSWNSEPDHKIETSPEEKPLKEEERTHV</sequence>
<dbReference type="Proteomes" id="UP001497472">
    <property type="component" value="Unassembled WGS sequence"/>
</dbReference>
<feature type="transmembrane region" description="Helical" evidence="8">
    <location>
        <begin position="59"/>
        <end position="79"/>
    </location>
</feature>
<keyword evidence="2" id="KW-0813">Transport</keyword>
<name>A0AAV1K2B0_9NEOP</name>
<dbReference type="PANTHER" id="PTHR11662">
    <property type="entry name" value="SOLUTE CARRIER FAMILY 17"/>
    <property type="match status" value="1"/>
</dbReference>
<feature type="region of interest" description="Disordered" evidence="7">
    <location>
        <begin position="120"/>
        <end position="146"/>
    </location>
</feature>
<keyword evidence="5 8" id="KW-1133">Transmembrane helix</keyword>
<dbReference type="GO" id="GO:0006820">
    <property type="term" value="P:monoatomic anion transport"/>
    <property type="evidence" value="ECO:0007669"/>
    <property type="project" value="TreeGrafter"/>
</dbReference>
<dbReference type="InterPro" id="IPR036259">
    <property type="entry name" value="MFS_trans_sf"/>
</dbReference>
<comment type="subcellular location">
    <subcellularLocation>
        <location evidence="1">Membrane</location>
        <topology evidence="1">Multi-pass membrane protein</topology>
    </subcellularLocation>
</comment>
<gene>
    <name evidence="9" type="ORF">LNINA_LOCUS14697</name>
</gene>
<keyword evidence="3 8" id="KW-0812">Transmembrane</keyword>
<evidence type="ECO:0000256" key="1">
    <source>
        <dbReference type="ARBA" id="ARBA00004141"/>
    </source>
</evidence>
<keyword evidence="4" id="KW-0769">Symport</keyword>
<accession>A0AAV1K2B0</accession>
<evidence type="ECO:0008006" key="11">
    <source>
        <dbReference type="Google" id="ProtNLM"/>
    </source>
</evidence>
<evidence type="ECO:0000313" key="10">
    <source>
        <dbReference type="Proteomes" id="UP001497472"/>
    </source>
</evidence>
<dbReference type="FunFam" id="1.20.1250.20:FF:000003">
    <property type="entry name" value="Solute carrier family 17 member 3"/>
    <property type="match status" value="1"/>
</dbReference>
<protein>
    <recommendedName>
        <fullName evidence="11">Inorganic phosphate cotransporter</fullName>
    </recommendedName>
</protein>
<dbReference type="GO" id="GO:0016020">
    <property type="term" value="C:membrane"/>
    <property type="evidence" value="ECO:0007669"/>
    <property type="project" value="UniProtKB-SubCell"/>
</dbReference>